<feature type="domain" description="Peptidase S9 prolyl oligopeptidase catalytic" evidence="3">
    <location>
        <begin position="449"/>
        <end position="652"/>
    </location>
</feature>
<dbReference type="Gene3D" id="3.40.50.1820">
    <property type="entry name" value="alpha/beta hydrolase"/>
    <property type="match status" value="1"/>
</dbReference>
<sequence>MTPFEAEDLFLHTTLRSLSGSTAHDGVAFLHGSADRAKDRYRSAAWLLRPGAGGADDDLRQLTASGFDASSPVLDPEGRRLAFLSQRDADAGLQVHLLDLDGGEARQLGALGHVPQRILGWSPDGTRLLLSVQVPWAEDDDDDPDAPQRPRVIGFLPYKMDGASPLVGRRVQLLELDVASGEACALVHGDFDVADAAWSPDGERLAYVRGRSGAQRHRKDLWFAAARGGNAHCIVDGLASIGAFAWSPDGRRIALAGSREEGDSMTALWLLDVESGALACPFGDRLELEGGAMVWHPGGERIAVIASRQGLHEVLAVDPAGGALVRLDAGLRQATALAAAGEGLVAVSASMSEPEELHRLDWDGTGMRRCSDFNRDWFAERAQPRVAKRSFRVPRVDAGPGHDEAAEEEVDAWLLLPAEGSGPFPLLVDFHGGPQSTALVDLASHVYRYILLARGWAILLPNPVGSGSYGARFARRLRGHWGERDLPQHLAIIGALQEEGVADDRIACTGKSYGGYLAAWAIGQHRRFRAAVIVAPVSNIESHSGTSDTGFYVGPYSMAGEITEVRERYHALSPIDYCQRAETPTLLLQGEDDQRCPLGQVEELFANLVRCGRVPARMVTYPGGSHQFPGTGRPSHRVDYHRRLAKWVGHWTEEASAG</sequence>
<evidence type="ECO:0000259" key="3">
    <source>
        <dbReference type="Pfam" id="PF00326"/>
    </source>
</evidence>
<dbReference type="InterPro" id="IPR001375">
    <property type="entry name" value="Peptidase_S9_cat"/>
</dbReference>
<evidence type="ECO:0000313" key="4">
    <source>
        <dbReference type="EMBL" id="MFC4727268.1"/>
    </source>
</evidence>
<dbReference type="InterPro" id="IPR011659">
    <property type="entry name" value="WD40"/>
</dbReference>
<dbReference type="EMBL" id="JBHSGG010000007">
    <property type="protein sequence ID" value="MFC4727268.1"/>
    <property type="molecule type" value="Genomic_DNA"/>
</dbReference>
<name>A0ABV9NJP9_9GAMM</name>
<keyword evidence="5" id="KW-1185">Reference proteome</keyword>
<dbReference type="PANTHER" id="PTHR42776">
    <property type="entry name" value="SERINE PEPTIDASE S9 FAMILY MEMBER"/>
    <property type="match status" value="1"/>
</dbReference>
<dbReference type="Proteomes" id="UP001595892">
    <property type="component" value="Unassembled WGS sequence"/>
</dbReference>
<keyword evidence="2" id="KW-0720">Serine protease</keyword>
<comment type="caution">
    <text evidence="4">The sequence shown here is derived from an EMBL/GenBank/DDBJ whole genome shotgun (WGS) entry which is preliminary data.</text>
</comment>
<organism evidence="4 5">
    <name type="scientific">Coralloluteibacterium thermophilum</name>
    <dbReference type="NCBI Taxonomy" id="2707049"/>
    <lineage>
        <taxon>Bacteria</taxon>
        <taxon>Pseudomonadati</taxon>
        <taxon>Pseudomonadota</taxon>
        <taxon>Gammaproteobacteria</taxon>
        <taxon>Lysobacterales</taxon>
        <taxon>Lysobacteraceae</taxon>
        <taxon>Coralloluteibacterium</taxon>
    </lineage>
</organism>
<keyword evidence="1" id="KW-0378">Hydrolase</keyword>
<evidence type="ECO:0000256" key="2">
    <source>
        <dbReference type="ARBA" id="ARBA00022825"/>
    </source>
</evidence>
<dbReference type="InterPro" id="IPR011042">
    <property type="entry name" value="6-blade_b-propeller_TolB-like"/>
</dbReference>
<dbReference type="Pfam" id="PF07676">
    <property type="entry name" value="PD40"/>
    <property type="match status" value="3"/>
</dbReference>
<dbReference type="InterPro" id="IPR029058">
    <property type="entry name" value="AB_hydrolase_fold"/>
</dbReference>
<dbReference type="Gene3D" id="2.120.10.30">
    <property type="entry name" value="TolB, C-terminal domain"/>
    <property type="match status" value="2"/>
</dbReference>
<accession>A0ABV9NJP9</accession>
<keyword evidence="2" id="KW-0645">Protease</keyword>
<proteinExistence type="predicted"/>
<dbReference type="RefSeq" id="WP_377003290.1">
    <property type="nucleotide sequence ID" value="NZ_JBHSGG010000007.1"/>
</dbReference>
<reference evidence="5" key="1">
    <citation type="journal article" date="2019" name="Int. J. Syst. Evol. Microbiol.">
        <title>The Global Catalogue of Microorganisms (GCM) 10K type strain sequencing project: providing services to taxonomists for standard genome sequencing and annotation.</title>
        <authorList>
            <consortium name="The Broad Institute Genomics Platform"/>
            <consortium name="The Broad Institute Genome Sequencing Center for Infectious Disease"/>
            <person name="Wu L."/>
            <person name="Ma J."/>
        </authorList>
    </citation>
    <scope>NUCLEOTIDE SEQUENCE [LARGE SCALE GENOMIC DNA]</scope>
    <source>
        <strain evidence="5">CGMCC 1.13574</strain>
    </source>
</reference>
<dbReference type="SUPFAM" id="SSF82171">
    <property type="entry name" value="DPP6 N-terminal domain-like"/>
    <property type="match status" value="1"/>
</dbReference>
<evidence type="ECO:0000313" key="5">
    <source>
        <dbReference type="Proteomes" id="UP001595892"/>
    </source>
</evidence>
<protein>
    <submittedName>
        <fullName evidence="4">S9 family peptidase</fullName>
    </submittedName>
</protein>
<dbReference type="SUPFAM" id="SSF53474">
    <property type="entry name" value="alpha/beta-Hydrolases"/>
    <property type="match status" value="1"/>
</dbReference>
<gene>
    <name evidence="4" type="ORF">ACFO3Q_03680</name>
</gene>
<dbReference type="PANTHER" id="PTHR42776:SF27">
    <property type="entry name" value="DIPEPTIDYL PEPTIDASE FAMILY MEMBER 6"/>
    <property type="match status" value="1"/>
</dbReference>
<dbReference type="Pfam" id="PF00326">
    <property type="entry name" value="Peptidase_S9"/>
    <property type="match status" value="1"/>
</dbReference>
<evidence type="ECO:0000256" key="1">
    <source>
        <dbReference type="ARBA" id="ARBA00022801"/>
    </source>
</evidence>